<dbReference type="EMBL" id="CAVLEF010000001">
    <property type="protein sequence ID" value="CAK1540840.1"/>
    <property type="molecule type" value="Genomic_DNA"/>
</dbReference>
<evidence type="ECO:0008006" key="4">
    <source>
        <dbReference type="Google" id="ProtNLM"/>
    </source>
</evidence>
<gene>
    <name evidence="2" type="ORF">LNINA_LOCUS861</name>
</gene>
<protein>
    <recommendedName>
        <fullName evidence="4">Secreted protein</fullName>
    </recommendedName>
</protein>
<accession>A0AAV1IY01</accession>
<keyword evidence="3" id="KW-1185">Reference proteome</keyword>
<feature type="signal peptide" evidence="1">
    <location>
        <begin position="1"/>
        <end position="25"/>
    </location>
</feature>
<feature type="chain" id="PRO_5043785268" description="Secreted protein" evidence="1">
    <location>
        <begin position="26"/>
        <end position="72"/>
    </location>
</feature>
<evidence type="ECO:0000256" key="1">
    <source>
        <dbReference type="SAM" id="SignalP"/>
    </source>
</evidence>
<name>A0AAV1IY01_9NEOP</name>
<proteinExistence type="predicted"/>
<dbReference type="Proteomes" id="UP001497472">
    <property type="component" value="Unassembled WGS sequence"/>
</dbReference>
<evidence type="ECO:0000313" key="2">
    <source>
        <dbReference type="EMBL" id="CAK1540840.1"/>
    </source>
</evidence>
<dbReference type="AlphaFoldDB" id="A0AAV1IY01"/>
<keyword evidence="1" id="KW-0732">Signal</keyword>
<organism evidence="2 3">
    <name type="scientific">Leptosia nina</name>
    <dbReference type="NCBI Taxonomy" id="320188"/>
    <lineage>
        <taxon>Eukaryota</taxon>
        <taxon>Metazoa</taxon>
        <taxon>Ecdysozoa</taxon>
        <taxon>Arthropoda</taxon>
        <taxon>Hexapoda</taxon>
        <taxon>Insecta</taxon>
        <taxon>Pterygota</taxon>
        <taxon>Neoptera</taxon>
        <taxon>Endopterygota</taxon>
        <taxon>Lepidoptera</taxon>
        <taxon>Glossata</taxon>
        <taxon>Ditrysia</taxon>
        <taxon>Papilionoidea</taxon>
        <taxon>Pieridae</taxon>
        <taxon>Pierinae</taxon>
        <taxon>Leptosia</taxon>
    </lineage>
</organism>
<evidence type="ECO:0000313" key="3">
    <source>
        <dbReference type="Proteomes" id="UP001497472"/>
    </source>
</evidence>
<reference evidence="2 3" key="1">
    <citation type="submission" date="2023-11" db="EMBL/GenBank/DDBJ databases">
        <authorList>
            <person name="Okamura Y."/>
        </authorList>
    </citation>
    <scope>NUCLEOTIDE SEQUENCE [LARGE SCALE GENOMIC DNA]</scope>
</reference>
<comment type="caution">
    <text evidence="2">The sequence shown here is derived from an EMBL/GenBank/DDBJ whole genome shotgun (WGS) entry which is preliminary data.</text>
</comment>
<sequence length="72" mass="7711">MCGLCNAAIDLYRLFIFKLLSTAPAFSVVHVHNVPRRGDSPEVQTRCVRGPLGEGDRSPSASLIALICGEPS</sequence>